<sequence>MKKAAELCKEEHHWDLTASVVATKVLPLPANVSYNTQGALKELLHNIYNNMDQSDYDVELWTISPN</sequence>
<evidence type="ECO:0000313" key="2">
    <source>
        <dbReference type="Proteomes" id="UP001165960"/>
    </source>
</evidence>
<organism evidence="1 2">
    <name type="scientific">Entomophthora muscae</name>
    <dbReference type="NCBI Taxonomy" id="34485"/>
    <lineage>
        <taxon>Eukaryota</taxon>
        <taxon>Fungi</taxon>
        <taxon>Fungi incertae sedis</taxon>
        <taxon>Zoopagomycota</taxon>
        <taxon>Entomophthoromycotina</taxon>
        <taxon>Entomophthoromycetes</taxon>
        <taxon>Entomophthorales</taxon>
        <taxon>Entomophthoraceae</taxon>
        <taxon>Entomophthora</taxon>
    </lineage>
</organism>
<accession>A0ACC2TQY0</accession>
<proteinExistence type="predicted"/>
<name>A0ACC2TQY0_9FUNG</name>
<dbReference type="EMBL" id="QTSX02002216">
    <property type="protein sequence ID" value="KAJ9077155.1"/>
    <property type="molecule type" value="Genomic_DNA"/>
</dbReference>
<gene>
    <name evidence="1" type="ORF">DSO57_1019316</name>
</gene>
<dbReference type="Proteomes" id="UP001165960">
    <property type="component" value="Unassembled WGS sequence"/>
</dbReference>
<keyword evidence="2" id="KW-1185">Reference proteome</keyword>
<protein>
    <submittedName>
        <fullName evidence="1">Uncharacterized protein</fullName>
    </submittedName>
</protein>
<comment type="caution">
    <text evidence="1">The sequence shown here is derived from an EMBL/GenBank/DDBJ whole genome shotgun (WGS) entry which is preliminary data.</text>
</comment>
<reference evidence="1" key="1">
    <citation type="submission" date="2022-04" db="EMBL/GenBank/DDBJ databases">
        <title>Genome of the entomopathogenic fungus Entomophthora muscae.</title>
        <authorList>
            <person name="Elya C."/>
            <person name="Lovett B.R."/>
            <person name="Lee E."/>
            <person name="Macias A.M."/>
            <person name="Hajek A.E."/>
            <person name="De Bivort B.L."/>
            <person name="Kasson M.T."/>
            <person name="De Fine Licht H.H."/>
            <person name="Stajich J.E."/>
        </authorList>
    </citation>
    <scope>NUCLEOTIDE SEQUENCE</scope>
    <source>
        <strain evidence="1">Berkeley</strain>
    </source>
</reference>
<evidence type="ECO:0000313" key="1">
    <source>
        <dbReference type="EMBL" id="KAJ9077155.1"/>
    </source>
</evidence>